<organism evidence="1 2">
    <name type="scientific">Gossypium arboreum</name>
    <name type="common">Tree cotton</name>
    <name type="synonym">Gossypium nanking</name>
    <dbReference type="NCBI Taxonomy" id="29729"/>
    <lineage>
        <taxon>Eukaryota</taxon>
        <taxon>Viridiplantae</taxon>
        <taxon>Streptophyta</taxon>
        <taxon>Embryophyta</taxon>
        <taxon>Tracheophyta</taxon>
        <taxon>Spermatophyta</taxon>
        <taxon>Magnoliopsida</taxon>
        <taxon>eudicotyledons</taxon>
        <taxon>Gunneridae</taxon>
        <taxon>Pentapetalae</taxon>
        <taxon>rosids</taxon>
        <taxon>malvids</taxon>
        <taxon>Malvales</taxon>
        <taxon>Malvaceae</taxon>
        <taxon>Malvoideae</taxon>
        <taxon>Gossypium</taxon>
    </lineage>
</organism>
<gene>
    <name evidence="1" type="ORF">F383_04196</name>
</gene>
<sequence length="27" mass="2970">MQNIHFLPVNISSKDHGSIVKVIHGQA</sequence>
<name>A0A0B0NPM7_GOSAR</name>
<protein>
    <submittedName>
        <fullName evidence="1">Uricase-2</fullName>
    </submittedName>
</protein>
<dbReference type="AlphaFoldDB" id="A0A0B0NPM7"/>
<evidence type="ECO:0000313" key="2">
    <source>
        <dbReference type="Proteomes" id="UP000032142"/>
    </source>
</evidence>
<proteinExistence type="predicted"/>
<accession>A0A0B0NPM7</accession>
<dbReference type="Proteomes" id="UP000032142">
    <property type="component" value="Unassembled WGS sequence"/>
</dbReference>
<dbReference type="EMBL" id="KN401932">
    <property type="protein sequence ID" value="KHG14612.1"/>
    <property type="molecule type" value="Genomic_DNA"/>
</dbReference>
<keyword evidence="2" id="KW-1185">Reference proteome</keyword>
<evidence type="ECO:0000313" key="1">
    <source>
        <dbReference type="EMBL" id="KHG14612.1"/>
    </source>
</evidence>
<reference evidence="2" key="1">
    <citation type="submission" date="2014-09" db="EMBL/GenBank/DDBJ databases">
        <authorList>
            <person name="Mudge J."/>
            <person name="Ramaraj T."/>
            <person name="Lindquist I.E."/>
            <person name="Bharti A.K."/>
            <person name="Sundararajan A."/>
            <person name="Cameron C.T."/>
            <person name="Woodward J.E."/>
            <person name="May G.D."/>
            <person name="Brubaker C."/>
            <person name="Broadhvest J."/>
            <person name="Wilkins T.A."/>
        </authorList>
    </citation>
    <scope>NUCLEOTIDE SEQUENCE</scope>
    <source>
        <strain evidence="2">cv. AKA8401</strain>
    </source>
</reference>